<protein>
    <submittedName>
        <fullName evidence="2">Uncharacterized protein</fullName>
    </submittedName>
</protein>
<reference evidence="2" key="1">
    <citation type="submission" date="2021-09" db="EMBL/GenBank/DDBJ databases">
        <title>The genome of Mauremys mutica provides insights into the evolution of semi-aquatic lifestyle.</title>
        <authorList>
            <person name="Gong S."/>
            <person name="Gao Y."/>
        </authorList>
    </citation>
    <scope>NUCLEOTIDE SEQUENCE</scope>
    <source>
        <strain evidence="2">MM-2020</strain>
        <tissue evidence="2">Muscle</tissue>
    </source>
</reference>
<organism evidence="2 3">
    <name type="scientific">Mauremys mutica</name>
    <name type="common">yellowpond turtle</name>
    <dbReference type="NCBI Taxonomy" id="74926"/>
    <lineage>
        <taxon>Eukaryota</taxon>
        <taxon>Metazoa</taxon>
        <taxon>Chordata</taxon>
        <taxon>Craniata</taxon>
        <taxon>Vertebrata</taxon>
        <taxon>Euteleostomi</taxon>
        <taxon>Archelosauria</taxon>
        <taxon>Testudinata</taxon>
        <taxon>Testudines</taxon>
        <taxon>Cryptodira</taxon>
        <taxon>Durocryptodira</taxon>
        <taxon>Testudinoidea</taxon>
        <taxon>Geoemydidae</taxon>
        <taxon>Geoemydinae</taxon>
        <taxon>Mauremys</taxon>
    </lineage>
</organism>
<dbReference type="Proteomes" id="UP000827986">
    <property type="component" value="Unassembled WGS sequence"/>
</dbReference>
<name>A0A9D4B793_9SAUR</name>
<feature type="region of interest" description="Disordered" evidence="1">
    <location>
        <begin position="1"/>
        <end position="50"/>
    </location>
</feature>
<dbReference type="EMBL" id="JAHDVG010000466">
    <property type="protein sequence ID" value="KAH1183316.1"/>
    <property type="molecule type" value="Genomic_DNA"/>
</dbReference>
<accession>A0A9D4B793</accession>
<evidence type="ECO:0000313" key="2">
    <source>
        <dbReference type="EMBL" id="KAH1183316.1"/>
    </source>
</evidence>
<dbReference type="AlphaFoldDB" id="A0A9D4B793"/>
<feature type="compositionally biased region" description="Polar residues" evidence="1">
    <location>
        <begin position="40"/>
        <end position="50"/>
    </location>
</feature>
<evidence type="ECO:0000313" key="3">
    <source>
        <dbReference type="Proteomes" id="UP000827986"/>
    </source>
</evidence>
<evidence type="ECO:0000256" key="1">
    <source>
        <dbReference type="SAM" id="MobiDB-lite"/>
    </source>
</evidence>
<gene>
    <name evidence="2" type="ORF">KIL84_004808</name>
</gene>
<proteinExistence type="predicted"/>
<sequence>MELEGCRGGKSGVGWSESVQGEMAQEGQTAGGRGNRGAEGQNQGWGSNQVRNGIEVLVDIGRDEKPWSREGQVRIKITPDGLSHNKNRMFEAEGRPSHLSGPCCSTATSQGCFLNGSVHPNA</sequence>
<keyword evidence="3" id="KW-1185">Reference proteome</keyword>
<comment type="caution">
    <text evidence="2">The sequence shown here is derived from an EMBL/GenBank/DDBJ whole genome shotgun (WGS) entry which is preliminary data.</text>
</comment>